<dbReference type="GO" id="GO:0000030">
    <property type="term" value="F:mannosyltransferase activity"/>
    <property type="evidence" value="ECO:0007669"/>
    <property type="project" value="TreeGrafter"/>
</dbReference>
<dbReference type="GO" id="GO:0051999">
    <property type="term" value="P:mannosyl-inositol phosphorylceramide biosynthetic process"/>
    <property type="evidence" value="ECO:0007669"/>
    <property type="project" value="TreeGrafter"/>
</dbReference>
<dbReference type="Pfam" id="PF04488">
    <property type="entry name" value="Gly_transf_sug"/>
    <property type="match status" value="1"/>
</dbReference>
<dbReference type="PANTHER" id="PTHR32385:SF15">
    <property type="entry name" value="INOSITOL PHOSPHOCERAMIDE MANNOSYLTRANSFERASE 1"/>
    <property type="match status" value="1"/>
</dbReference>
<dbReference type="RefSeq" id="WP_273709298.1">
    <property type="nucleotide sequence ID" value="NZ_JAQPWX010000017.1"/>
</dbReference>
<sequence length="263" mass="30586">MSQIPKIIHYAWFGGTTKPKYLLDNIKSWEKYMPDYEIREWNETNWDTNKNKFSTYFTQKKIWGFVSDSLRVDVLNKFGGIYLDTDVYLTQSLKPFEEMPLFLSMHFSNAIGTALIGAEKGNSTISELAAYYDSLTVGQIRAENFDPVNNGIFTRYFIDKYEEFKFTNHRQVLSDGSVIFPNYTFVVPSYCRKKNFAIHQLKATWQDNIENVEKKSLSLKKMAKKIINSFSVGQITLIRYSLWKQSKSNSIASQFGVRGIPKR</sequence>
<dbReference type="GO" id="GO:0016020">
    <property type="term" value="C:membrane"/>
    <property type="evidence" value="ECO:0007669"/>
    <property type="project" value="GOC"/>
</dbReference>
<keyword evidence="1" id="KW-0808">Transferase</keyword>
<dbReference type="InterPro" id="IPR029044">
    <property type="entry name" value="Nucleotide-diphossugar_trans"/>
</dbReference>
<organism evidence="2">
    <name type="scientific">Leuconostoc mesenteroides</name>
    <dbReference type="NCBI Taxonomy" id="1245"/>
    <lineage>
        <taxon>Bacteria</taxon>
        <taxon>Bacillati</taxon>
        <taxon>Bacillota</taxon>
        <taxon>Bacilli</taxon>
        <taxon>Lactobacillales</taxon>
        <taxon>Lactobacillaceae</taxon>
        <taxon>Leuconostoc</taxon>
    </lineage>
</organism>
<evidence type="ECO:0000313" key="2">
    <source>
        <dbReference type="EMBL" id="QOW37899.1"/>
    </source>
</evidence>
<dbReference type="InterPro" id="IPR007577">
    <property type="entry name" value="GlycoTrfase_DXD_sugar-bd_CS"/>
</dbReference>
<dbReference type="EMBL" id="MT799688">
    <property type="protein sequence ID" value="QOW37899.1"/>
    <property type="molecule type" value="Genomic_DNA"/>
</dbReference>
<name>A0A7S6VFQ7_LEUME</name>
<protein>
    <submittedName>
        <fullName evidence="2">GT</fullName>
    </submittedName>
</protein>
<proteinExistence type="predicted"/>
<dbReference type="SUPFAM" id="SSF53448">
    <property type="entry name" value="Nucleotide-diphospho-sugar transferases"/>
    <property type="match status" value="1"/>
</dbReference>
<dbReference type="PANTHER" id="PTHR32385">
    <property type="entry name" value="MANNOSYL PHOSPHORYLINOSITOL CERAMIDE SYNTHASE"/>
    <property type="match status" value="1"/>
</dbReference>
<evidence type="ECO:0000256" key="1">
    <source>
        <dbReference type="ARBA" id="ARBA00022679"/>
    </source>
</evidence>
<dbReference type="Gene3D" id="3.90.550.20">
    <property type="match status" value="1"/>
</dbReference>
<accession>A0A7S6VFQ7</accession>
<dbReference type="AlphaFoldDB" id="A0A7S6VFQ7"/>
<dbReference type="InterPro" id="IPR051706">
    <property type="entry name" value="Glycosyltransferase_domain"/>
</dbReference>
<reference evidence="2" key="1">
    <citation type="journal article" date="2020" name="FEMS Microbiol. Lett.">
        <title>Screening for texturing Leuconostoc and genomics behind polysaccharide production.</title>
        <authorList>
            <person name="Poulsen V.K."/>
            <person name="Koza A."/>
            <person name="Al-Nakeeb K."/>
            <person name="Oeregaard G."/>
        </authorList>
    </citation>
    <scope>NUCLEOTIDE SEQUENCE</scope>
    <source>
        <strain evidence="2">Ln2</strain>
    </source>
</reference>